<proteinExistence type="predicted"/>
<organism evidence="1 2">
    <name type="scientific">Portunus trituberculatus</name>
    <name type="common">Swimming crab</name>
    <name type="synonym">Neptunus trituberculatus</name>
    <dbReference type="NCBI Taxonomy" id="210409"/>
    <lineage>
        <taxon>Eukaryota</taxon>
        <taxon>Metazoa</taxon>
        <taxon>Ecdysozoa</taxon>
        <taxon>Arthropoda</taxon>
        <taxon>Crustacea</taxon>
        <taxon>Multicrustacea</taxon>
        <taxon>Malacostraca</taxon>
        <taxon>Eumalacostraca</taxon>
        <taxon>Eucarida</taxon>
        <taxon>Decapoda</taxon>
        <taxon>Pleocyemata</taxon>
        <taxon>Brachyura</taxon>
        <taxon>Eubrachyura</taxon>
        <taxon>Portunoidea</taxon>
        <taxon>Portunidae</taxon>
        <taxon>Portuninae</taxon>
        <taxon>Portunus</taxon>
    </lineage>
</organism>
<keyword evidence="2" id="KW-1185">Reference proteome</keyword>
<dbReference type="EMBL" id="VSRR010018970">
    <property type="protein sequence ID" value="MPC61815.1"/>
    <property type="molecule type" value="Genomic_DNA"/>
</dbReference>
<name>A0A5B7GWS5_PORTR</name>
<accession>A0A5B7GWS5</accession>
<reference evidence="1 2" key="1">
    <citation type="submission" date="2019-05" db="EMBL/GenBank/DDBJ databases">
        <title>Another draft genome of Portunus trituberculatus and its Hox gene families provides insights of decapod evolution.</title>
        <authorList>
            <person name="Jeong J.-H."/>
            <person name="Song I."/>
            <person name="Kim S."/>
            <person name="Choi T."/>
            <person name="Kim D."/>
            <person name="Ryu S."/>
            <person name="Kim W."/>
        </authorList>
    </citation>
    <scope>NUCLEOTIDE SEQUENCE [LARGE SCALE GENOMIC DNA]</scope>
    <source>
        <tissue evidence="1">Muscle</tissue>
    </source>
</reference>
<evidence type="ECO:0000313" key="1">
    <source>
        <dbReference type="EMBL" id="MPC61815.1"/>
    </source>
</evidence>
<dbReference type="Proteomes" id="UP000324222">
    <property type="component" value="Unassembled WGS sequence"/>
</dbReference>
<gene>
    <name evidence="1" type="ORF">E2C01_055892</name>
</gene>
<protein>
    <submittedName>
        <fullName evidence="1">Uncharacterized protein</fullName>
    </submittedName>
</protein>
<evidence type="ECO:0000313" key="2">
    <source>
        <dbReference type="Proteomes" id="UP000324222"/>
    </source>
</evidence>
<comment type="caution">
    <text evidence="1">The sequence shown here is derived from an EMBL/GenBank/DDBJ whole genome shotgun (WGS) entry which is preliminary data.</text>
</comment>
<dbReference type="AlphaFoldDB" id="A0A5B7GWS5"/>
<sequence>MEVEEEVEGRGGDPAASFIVHCGALESRQKAQWPSWSLLADVATRNTVPREQHKGTKTKGKKYQTYYNQDLVMRYTI</sequence>